<keyword evidence="9" id="KW-1185">Reference proteome</keyword>
<keyword evidence="3" id="KW-0472">Membrane</keyword>
<dbReference type="Gene3D" id="2.40.160.20">
    <property type="match status" value="2"/>
</dbReference>
<comment type="subcellular location">
    <subcellularLocation>
        <location evidence="1">Cell outer membrane</location>
    </subcellularLocation>
</comment>
<feature type="signal peptide" evidence="6">
    <location>
        <begin position="1"/>
        <end position="25"/>
    </location>
</feature>
<feature type="chain" id="PRO_5047021591" evidence="6">
    <location>
        <begin position="26"/>
        <end position="478"/>
    </location>
</feature>
<dbReference type="InterPro" id="IPR051692">
    <property type="entry name" value="OMP-like"/>
</dbReference>
<reference evidence="8 9" key="1">
    <citation type="submission" date="2023-07" db="EMBL/GenBank/DDBJ databases">
        <title>Genomic Encyclopedia of Type Strains, Phase IV (KMG-IV): sequencing the most valuable type-strain genomes for metagenomic binning, comparative biology and taxonomic classification.</title>
        <authorList>
            <person name="Goeker M."/>
        </authorList>
    </citation>
    <scope>NUCLEOTIDE SEQUENCE [LARGE SCALE GENOMIC DNA]</scope>
    <source>
        <strain evidence="8 9">DSM 19619</strain>
    </source>
</reference>
<dbReference type="PANTHER" id="PTHR34001">
    <property type="entry name" value="BLL7405 PROTEIN"/>
    <property type="match status" value="1"/>
</dbReference>
<evidence type="ECO:0000256" key="5">
    <source>
        <dbReference type="ARBA" id="ARBA00038306"/>
    </source>
</evidence>
<evidence type="ECO:0000256" key="4">
    <source>
        <dbReference type="ARBA" id="ARBA00023237"/>
    </source>
</evidence>
<evidence type="ECO:0000256" key="1">
    <source>
        <dbReference type="ARBA" id="ARBA00004442"/>
    </source>
</evidence>
<evidence type="ECO:0000313" key="9">
    <source>
        <dbReference type="Proteomes" id="UP001242480"/>
    </source>
</evidence>
<accession>A0ABU0IZ33</accession>
<organism evidence="8 9">
    <name type="scientific">Labrys wisconsinensis</name>
    <dbReference type="NCBI Taxonomy" id="425677"/>
    <lineage>
        <taxon>Bacteria</taxon>
        <taxon>Pseudomonadati</taxon>
        <taxon>Pseudomonadota</taxon>
        <taxon>Alphaproteobacteria</taxon>
        <taxon>Hyphomicrobiales</taxon>
        <taxon>Xanthobacteraceae</taxon>
        <taxon>Labrys</taxon>
    </lineage>
</organism>
<dbReference type="PANTHER" id="PTHR34001:SF3">
    <property type="entry name" value="BLL7405 PROTEIN"/>
    <property type="match status" value="1"/>
</dbReference>
<keyword evidence="4" id="KW-0998">Cell outer membrane</keyword>
<dbReference type="SUPFAM" id="SSF56925">
    <property type="entry name" value="OMPA-like"/>
    <property type="match status" value="2"/>
</dbReference>
<evidence type="ECO:0000256" key="2">
    <source>
        <dbReference type="ARBA" id="ARBA00022729"/>
    </source>
</evidence>
<comment type="caution">
    <text evidence="8">The sequence shown here is derived from an EMBL/GenBank/DDBJ whole genome shotgun (WGS) entry which is preliminary data.</text>
</comment>
<dbReference type="InterPro" id="IPR027385">
    <property type="entry name" value="Beta-barrel_OMP"/>
</dbReference>
<dbReference type="Proteomes" id="UP001242480">
    <property type="component" value="Unassembled WGS sequence"/>
</dbReference>
<gene>
    <name evidence="8" type="ORF">QO011_000269</name>
</gene>
<evidence type="ECO:0000259" key="7">
    <source>
        <dbReference type="Pfam" id="PF13505"/>
    </source>
</evidence>
<sequence length="478" mass="51336">MNPLKLPPPGIAALALLGSMATAHAADLGAAPAEPAAPIPYAFNWTGFYIGDNVGYGFGGHDRVGLDVPYEGRKANDVGTLEDSGVFGGVQAGFNYQLGSFVFGFEADIQGSGISDMIRSHLILLNERDTVIGRSRVDWFGTVRPRIGFAWDRVLLYGTGGLAFGGIDYRVSADSVFGRTDLKSDDTQVGWTAGAGIEYAFMDNWSAKLEYKYVNFGKNYVAGRQNGLIVTTDETPDFQSVSVGLNYRFGGMPMAHPAEAGEPPDAFSWTGLYAGANLGYGFGGQDQVGLQVPNTGVPNIDDAGKFEDSGAFGGLQAGYNYQMGSFVVGVEGDMQGSGVSDRIHRDIRFLGQASTETGKSNIDWFGTLRPRAGFAWDRLLVYGTGGLAVGGVDYLVSAAGPFGRFDLRNDDTRVGWTAGAGIEYAFMDNWSAKLEYKYVNFGKEHLEGNIQGLYHDLPVTTDETPDFSSVDLGVNYRF</sequence>
<evidence type="ECO:0000256" key="6">
    <source>
        <dbReference type="SAM" id="SignalP"/>
    </source>
</evidence>
<dbReference type="InterPro" id="IPR011250">
    <property type="entry name" value="OMP/PagP_B-barrel"/>
</dbReference>
<feature type="domain" description="Outer membrane protein beta-barrel" evidence="7">
    <location>
        <begin position="266"/>
        <end position="478"/>
    </location>
</feature>
<comment type="similarity">
    <text evidence="5">Belongs to the Omp25/RopB family.</text>
</comment>
<keyword evidence="2 6" id="KW-0732">Signal</keyword>
<name>A0ABU0IZ33_9HYPH</name>
<evidence type="ECO:0000256" key="3">
    <source>
        <dbReference type="ARBA" id="ARBA00023136"/>
    </source>
</evidence>
<dbReference type="EMBL" id="JAUSVX010000001">
    <property type="protein sequence ID" value="MDQ0467274.1"/>
    <property type="molecule type" value="Genomic_DNA"/>
</dbReference>
<proteinExistence type="inferred from homology"/>
<feature type="domain" description="Outer membrane protein beta-barrel" evidence="7">
    <location>
        <begin position="25"/>
        <end position="249"/>
    </location>
</feature>
<protein>
    <submittedName>
        <fullName evidence="8">Outer membrane immunogenic protein</fullName>
    </submittedName>
</protein>
<evidence type="ECO:0000313" key="8">
    <source>
        <dbReference type="EMBL" id="MDQ0467274.1"/>
    </source>
</evidence>
<dbReference type="RefSeq" id="WP_307266660.1">
    <property type="nucleotide sequence ID" value="NZ_JAUSVX010000001.1"/>
</dbReference>
<dbReference type="Pfam" id="PF13505">
    <property type="entry name" value="OMP_b-brl"/>
    <property type="match status" value="2"/>
</dbReference>